<dbReference type="EMBL" id="BK013667">
    <property type="protein sequence ID" value="DAD50928.1"/>
    <property type="molecule type" value="Genomic_RNA"/>
</dbReference>
<keyword evidence="2" id="KW-1185">Reference proteome</keyword>
<reference evidence="1" key="1">
    <citation type="submission" date="2020-09" db="EMBL/GenBank/DDBJ databases">
        <title>Leviviricetes taxonomy.</title>
        <authorList>
            <person name="Stockdale S.R."/>
            <person name="Callanan J."/>
            <person name="Adriaenssens E.M."/>
            <person name="Kuhn J.H."/>
            <person name="Rumnieks J."/>
            <person name="Shkoporov A."/>
            <person name="Draper L.A."/>
            <person name="Ross P."/>
            <person name="Hill C."/>
        </authorList>
    </citation>
    <scope>NUCLEOTIDE SEQUENCE</scope>
</reference>
<organism evidence="1 2">
    <name type="scientific">ssRNA phage SRR6049586_1</name>
    <dbReference type="NCBI Taxonomy" id="2786480"/>
    <lineage>
        <taxon>Viruses</taxon>
        <taxon>Riboviria</taxon>
        <taxon>Orthornavirae</taxon>
        <taxon>Lenarviricota</taxon>
        <taxon>Leviviricetes</taxon>
        <taxon>Norzivirales</taxon>
        <taxon>Fiersviridae</taxon>
        <taxon>Lohngkovirus</taxon>
        <taxon>Lohngkovirus borborovicinum</taxon>
        <taxon>Brudgevirus borborovicinum</taxon>
    </lineage>
</organism>
<sequence>MPAIANITVKKNDDTTDIVWTAVQPSSGDGTPAT</sequence>
<dbReference type="RefSeq" id="YP_010769133.1">
    <property type="nucleotide sequence ID" value="NC_073887.1"/>
</dbReference>
<protein>
    <submittedName>
        <fullName evidence="1">Coat protein</fullName>
    </submittedName>
</protein>
<dbReference type="KEGG" id="vg:80398061"/>
<proteinExistence type="predicted"/>
<evidence type="ECO:0000313" key="1">
    <source>
        <dbReference type="EMBL" id="DAD50928.1"/>
    </source>
</evidence>
<evidence type="ECO:0000313" key="2">
    <source>
        <dbReference type="Proteomes" id="UP000681651"/>
    </source>
</evidence>
<gene>
    <name evidence="1" type="primary">SRR6049586_1_2</name>
</gene>
<name>A0A8S5L032_9VIRU</name>
<dbReference type="GO" id="GO:0019028">
    <property type="term" value="C:viral capsid"/>
    <property type="evidence" value="ECO:0007669"/>
    <property type="project" value="UniProtKB-KW"/>
</dbReference>
<keyword evidence="1" id="KW-0946">Virion</keyword>
<accession>A0A8S5L032</accession>
<dbReference type="Proteomes" id="UP000681651">
    <property type="component" value="Segment"/>
</dbReference>
<keyword evidence="1" id="KW-0167">Capsid protein</keyword>
<dbReference type="GeneID" id="80398061"/>